<dbReference type="Pfam" id="PF07686">
    <property type="entry name" value="V-set"/>
    <property type="match status" value="2"/>
</dbReference>
<dbReference type="SUPFAM" id="SSF48726">
    <property type="entry name" value="Immunoglobulin"/>
    <property type="match status" value="3"/>
</dbReference>
<evidence type="ECO:0000256" key="4">
    <source>
        <dbReference type="SAM" id="Phobius"/>
    </source>
</evidence>
<dbReference type="PROSITE" id="PS50835">
    <property type="entry name" value="IG_LIKE"/>
    <property type="match status" value="2"/>
</dbReference>
<keyword evidence="7" id="KW-1185">Reference proteome</keyword>
<evidence type="ECO:0000256" key="2">
    <source>
        <dbReference type="ARBA" id="ARBA00022692"/>
    </source>
</evidence>
<feature type="domain" description="Ig-like" evidence="5">
    <location>
        <begin position="69"/>
        <end position="155"/>
    </location>
</feature>
<evidence type="ECO:0000256" key="3">
    <source>
        <dbReference type="ARBA" id="ARBA00023136"/>
    </source>
</evidence>
<evidence type="ECO:0000313" key="7">
    <source>
        <dbReference type="Proteomes" id="UP000606274"/>
    </source>
</evidence>
<sequence>MWVTSGRFSLFDDTKSAEFRVMIRELIVEDNGTYWCGVSRDVWMNIYTLVELNIKKGSSDSREVTAYAGTRSNIKCRYEDQYKDKPKSFWKIRTDEWSIKHINTEAHSEWSHDGRFSIHDNRSAGFFSVFIRELIIEDTGTYACAVAASDRIEIYTVVKLNVTEDVSFEKTINKIAHEGGDVNISCTYPESHKNDNKFLCKRHTTAACLYMTTSKDVSVGKFSLYDDREKHVFTVSLNNVTEQDSGEYWCGAEVAWKQDHEYNVYFTHINLTVTGFSAFILIALWASLLVFLIGFIFLIVILYKRCKMPDPKTMTPVSSETNGDYDFVLHLQSTQNTNPPESVYQKLNPNTNQSELIYQNLNPNTNQSDSFYQSLKPKANQ</sequence>
<evidence type="ECO:0000313" key="6">
    <source>
        <dbReference type="EMBL" id="KAF7711899.1"/>
    </source>
</evidence>
<dbReference type="GO" id="GO:0004888">
    <property type="term" value="F:transmembrane signaling receptor activity"/>
    <property type="evidence" value="ECO:0007669"/>
    <property type="project" value="TreeGrafter"/>
</dbReference>
<evidence type="ECO:0000256" key="1">
    <source>
        <dbReference type="ARBA" id="ARBA00004370"/>
    </source>
</evidence>
<accession>A0A8T0BXU7</accession>
<organism evidence="6 7">
    <name type="scientific">Silurus meridionalis</name>
    <name type="common">Southern catfish</name>
    <name type="synonym">Silurus soldatovi meridionalis</name>
    <dbReference type="NCBI Taxonomy" id="175797"/>
    <lineage>
        <taxon>Eukaryota</taxon>
        <taxon>Metazoa</taxon>
        <taxon>Chordata</taxon>
        <taxon>Craniata</taxon>
        <taxon>Vertebrata</taxon>
        <taxon>Euteleostomi</taxon>
        <taxon>Actinopterygii</taxon>
        <taxon>Neopterygii</taxon>
        <taxon>Teleostei</taxon>
        <taxon>Ostariophysi</taxon>
        <taxon>Siluriformes</taxon>
        <taxon>Siluridae</taxon>
        <taxon>Silurus</taxon>
    </lineage>
</organism>
<name>A0A8T0BXU7_SILME</name>
<dbReference type="InterPro" id="IPR007110">
    <property type="entry name" value="Ig-like_dom"/>
</dbReference>
<dbReference type="SMART" id="SM00409">
    <property type="entry name" value="IG"/>
    <property type="match status" value="2"/>
</dbReference>
<dbReference type="PANTHER" id="PTHR11860">
    <property type="entry name" value="POLYMERIC-IMMUNOGLOBULIN RECEPTOR"/>
    <property type="match status" value="1"/>
</dbReference>
<proteinExistence type="predicted"/>
<dbReference type="InterPro" id="IPR013106">
    <property type="entry name" value="Ig_V-set"/>
</dbReference>
<dbReference type="InterPro" id="IPR036179">
    <property type="entry name" value="Ig-like_dom_sf"/>
</dbReference>
<gene>
    <name evidence="6" type="ORF">HF521_000910</name>
</gene>
<reference evidence="6" key="1">
    <citation type="submission" date="2020-08" db="EMBL/GenBank/DDBJ databases">
        <title>Chromosome-level assembly of Southern catfish (Silurus meridionalis) provides insights into visual adaptation to the nocturnal and benthic lifestyles.</title>
        <authorList>
            <person name="Zhang Y."/>
            <person name="Wang D."/>
            <person name="Peng Z."/>
        </authorList>
    </citation>
    <scope>NUCLEOTIDE SEQUENCE</scope>
    <source>
        <strain evidence="6">SWU-2019-XX</strain>
        <tissue evidence="6">Muscle</tissue>
    </source>
</reference>
<keyword evidence="3 4" id="KW-0472">Membrane</keyword>
<comment type="subcellular location">
    <subcellularLocation>
        <location evidence="1">Membrane</location>
    </subcellularLocation>
</comment>
<dbReference type="Proteomes" id="UP000606274">
    <property type="component" value="Unassembled WGS sequence"/>
</dbReference>
<dbReference type="AlphaFoldDB" id="A0A8T0BXU7"/>
<dbReference type="InterPro" id="IPR050671">
    <property type="entry name" value="CD300_family_receptors"/>
</dbReference>
<keyword evidence="4" id="KW-1133">Transmembrane helix</keyword>
<comment type="caution">
    <text evidence="6">The sequence shown here is derived from an EMBL/GenBank/DDBJ whole genome shotgun (WGS) entry which is preliminary data.</text>
</comment>
<feature type="domain" description="Ig-like" evidence="5">
    <location>
        <begin position="1"/>
        <end position="65"/>
    </location>
</feature>
<dbReference type="InterPro" id="IPR003599">
    <property type="entry name" value="Ig_sub"/>
</dbReference>
<dbReference type="PANTHER" id="PTHR11860:SF118">
    <property type="entry name" value="CMRF35-LIKE MOLECULE 3-RELATED"/>
    <property type="match status" value="1"/>
</dbReference>
<protein>
    <recommendedName>
        <fullName evidence="5">Ig-like domain-containing protein</fullName>
    </recommendedName>
</protein>
<dbReference type="Gene3D" id="2.60.40.10">
    <property type="entry name" value="Immunoglobulins"/>
    <property type="match status" value="3"/>
</dbReference>
<keyword evidence="2 4" id="KW-0812">Transmembrane</keyword>
<dbReference type="EMBL" id="JABFDY010000001">
    <property type="protein sequence ID" value="KAF7711899.1"/>
    <property type="molecule type" value="Genomic_DNA"/>
</dbReference>
<evidence type="ECO:0000259" key="5">
    <source>
        <dbReference type="PROSITE" id="PS50835"/>
    </source>
</evidence>
<dbReference type="GO" id="GO:0005886">
    <property type="term" value="C:plasma membrane"/>
    <property type="evidence" value="ECO:0007669"/>
    <property type="project" value="TreeGrafter"/>
</dbReference>
<feature type="transmembrane region" description="Helical" evidence="4">
    <location>
        <begin position="276"/>
        <end position="303"/>
    </location>
</feature>
<dbReference type="InterPro" id="IPR013783">
    <property type="entry name" value="Ig-like_fold"/>
</dbReference>